<gene>
    <name evidence="2" type="ORF">AXG93_723s1130</name>
</gene>
<feature type="compositionally biased region" description="Basic residues" evidence="1">
    <location>
        <begin position="91"/>
        <end position="104"/>
    </location>
</feature>
<dbReference type="AlphaFoldDB" id="A0A176VD73"/>
<proteinExistence type="predicted"/>
<accession>A0A176VD73</accession>
<feature type="region of interest" description="Disordered" evidence="1">
    <location>
        <begin position="73"/>
        <end position="127"/>
    </location>
</feature>
<sequence>MRVRVHSNRTRRDGAYGECPAAPDTNRGSNYVVRLWEVMGGMTSGRAVLAMSPVPRAAEKAVDVVAVGAGGWQRMQSSTRGGRANEERPAHHERRWVGHLRHKRNEQVDGGWSCPGREGSSPGSDADMVRTVAMGLDIIPRCWEEEEGVDK</sequence>
<reference evidence="2" key="1">
    <citation type="submission" date="2016-03" db="EMBL/GenBank/DDBJ databases">
        <title>Mechanisms controlling the formation of the plant cell surface in tip-growing cells are functionally conserved among land plants.</title>
        <authorList>
            <person name="Honkanen S."/>
            <person name="Jones V.A."/>
            <person name="Morieri G."/>
            <person name="Champion C."/>
            <person name="Hetherington A.J."/>
            <person name="Kelly S."/>
            <person name="Saint-Marcoux D."/>
            <person name="Proust H."/>
            <person name="Prescott H."/>
            <person name="Dolan L."/>
        </authorList>
    </citation>
    <scope>NUCLEOTIDE SEQUENCE [LARGE SCALE GENOMIC DNA]</scope>
    <source>
        <tissue evidence="2">Whole gametophyte</tissue>
    </source>
</reference>
<keyword evidence="3" id="KW-1185">Reference proteome</keyword>
<dbReference type="EMBL" id="LVLJ01004086">
    <property type="protein sequence ID" value="OAE18261.1"/>
    <property type="molecule type" value="Genomic_DNA"/>
</dbReference>
<organism evidence="2 3">
    <name type="scientific">Marchantia polymorpha subsp. ruderalis</name>
    <dbReference type="NCBI Taxonomy" id="1480154"/>
    <lineage>
        <taxon>Eukaryota</taxon>
        <taxon>Viridiplantae</taxon>
        <taxon>Streptophyta</taxon>
        <taxon>Embryophyta</taxon>
        <taxon>Marchantiophyta</taxon>
        <taxon>Marchantiopsida</taxon>
        <taxon>Marchantiidae</taxon>
        <taxon>Marchantiales</taxon>
        <taxon>Marchantiaceae</taxon>
        <taxon>Marchantia</taxon>
    </lineage>
</organism>
<feature type="region of interest" description="Disordered" evidence="1">
    <location>
        <begin position="1"/>
        <end position="21"/>
    </location>
</feature>
<evidence type="ECO:0000256" key="1">
    <source>
        <dbReference type="SAM" id="MobiDB-lite"/>
    </source>
</evidence>
<comment type="caution">
    <text evidence="2">The sequence shown here is derived from an EMBL/GenBank/DDBJ whole genome shotgun (WGS) entry which is preliminary data.</text>
</comment>
<protein>
    <submittedName>
        <fullName evidence="2">Uncharacterized protein</fullName>
    </submittedName>
</protein>
<evidence type="ECO:0000313" key="2">
    <source>
        <dbReference type="EMBL" id="OAE18261.1"/>
    </source>
</evidence>
<name>A0A176VD73_MARPO</name>
<evidence type="ECO:0000313" key="3">
    <source>
        <dbReference type="Proteomes" id="UP000077202"/>
    </source>
</evidence>
<dbReference type="Proteomes" id="UP000077202">
    <property type="component" value="Unassembled WGS sequence"/>
</dbReference>